<protein>
    <recommendedName>
        <fullName evidence="4">G-protein coupled receptors family 3 profile domain-containing protein</fullName>
    </recommendedName>
</protein>
<feature type="transmembrane region" description="Helical" evidence="1">
    <location>
        <begin position="28"/>
        <end position="47"/>
    </location>
</feature>
<reference evidence="2 3" key="1">
    <citation type="submission" date="2016-08" db="EMBL/GenBank/DDBJ databases">
        <title>A Parts List for Fungal Cellulosomes Revealed by Comparative Genomics.</title>
        <authorList>
            <consortium name="DOE Joint Genome Institute"/>
            <person name="Haitjema C.H."/>
            <person name="Gilmore S.P."/>
            <person name="Henske J.K."/>
            <person name="Solomon K.V."/>
            <person name="De Groot R."/>
            <person name="Kuo A."/>
            <person name="Mondo S.J."/>
            <person name="Salamov A.A."/>
            <person name="Labutti K."/>
            <person name="Zhao Z."/>
            <person name="Chiniquy J."/>
            <person name="Barry K."/>
            <person name="Brewer H.M."/>
            <person name="Purvine S.O."/>
            <person name="Wright A.T."/>
            <person name="Boxma B."/>
            <person name="Van Alen T."/>
            <person name="Hackstein J.H."/>
            <person name="Baker S.E."/>
            <person name="Grigoriev I.V."/>
            <person name="O'Malley M.A."/>
        </authorList>
    </citation>
    <scope>NUCLEOTIDE SEQUENCE [LARGE SCALE GENOMIC DNA]</scope>
    <source>
        <strain evidence="2 3">G1</strain>
    </source>
</reference>
<name>A0A1Y2CGS8_9FUNG</name>
<keyword evidence="1" id="KW-0472">Membrane</keyword>
<evidence type="ECO:0008006" key="4">
    <source>
        <dbReference type="Google" id="ProtNLM"/>
    </source>
</evidence>
<keyword evidence="1" id="KW-1133">Transmembrane helix</keyword>
<organism evidence="2 3">
    <name type="scientific">Neocallimastix californiae</name>
    <dbReference type="NCBI Taxonomy" id="1754190"/>
    <lineage>
        <taxon>Eukaryota</taxon>
        <taxon>Fungi</taxon>
        <taxon>Fungi incertae sedis</taxon>
        <taxon>Chytridiomycota</taxon>
        <taxon>Chytridiomycota incertae sedis</taxon>
        <taxon>Neocallimastigomycetes</taxon>
        <taxon>Neocallimastigales</taxon>
        <taxon>Neocallimastigaceae</taxon>
        <taxon>Neocallimastix</taxon>
    </lineage>
</organism>
<evidence type="ECO:0000256" key="1">
    <source>
        <dbReference type="SAM" id="Phobius"/>
    </source>
</evidence>
<evidence type="ECO:0000313" key="2">
    <source>
        <dbReference type="EMBL" id="ORY46248.1"/>
    </source>
</evidence>
<gene>
    <name evidence="2" type="ORF">LY90DRAFT_13646</name>
</gene>
<evidence type="ECO:0000313" key="3">
    <source>
        <dbReference type="Proteomes" id="UP000193920"/>
    </source>
</evidence>
<feature type="transmembrane region" description="Helical" evidence="1">
    <location>
        <begin position="109"/>
        <end position="132"/>
    </location>
</feature>
<dbReference type="EMBL" id="MCOG01000108">
    <property type="protein sequence ID" value="ORY46248.1"/>
    <property type="molecule type" value="Genomic_DNA"/>
</dbReference>
<comment type="caution">
    <text evidence="2">The sequence shown here is derived from an EMBL/GenBank/DDBJ whole genome shotgun (WGS) entry which is preliminary data.</text>
</comment>
<accession>A0A1Y2CGS8</accession>
<dbReference type="Proteomes" id="UP000193920">
    <property type="component" value="Unassembled WGS sequence"/>
</dbReference>
<proteinExistence type="predicted"/>
<keyword evidence="1" id="KW-0812">Transmembrane</keyword>
<feature type="transmembrane region" description="Helical" evidence="1">
    <location>
        <begin position="67"/>
        <end position="88"/>
    </location>
</feature>
<dbReference type="OrthoDB" id="10612437at2759"/>
<sequence length="135" mass="16256">MIFGYILMISVFFVEIGEVTCMKCHIKVLILSFSFTLFLIPILYKLIVCFPEENNVVSKWVNSHKYYILLFFMTLDLILWGLMFITPYTVEKETFNEGKTYQICNMKNLFGRIIICFIYFYKILIFFDNIFFNIY</sequence>
<dbReference type="AlphaFoldDB" id="A0A1Y2CGS8"/>
<keyword evidence="3" id="KW-1185">Reference proteome</keyword>